<evidence type="ECO:0000313" key="2">
    <source>
        <dbReference type="Proteomes" id="UP000054166"/>
    </source>
</evidence>
<dbReference type="AlphaFoldDB" id="A0A0C3BUI4"/>
<keyword evidence="2" id="KW-1185">Reference proteome</keyword>
<dbReference type="Proteomes" id="UP000054166">
    <property type="component" value="Unassembled WGS sequence"/>
</dbReference>
<organism evidence="1 2">
    <name type="scientific">Piloderma croceum (strain F 1598)</name>
    <dbReference type="NCBI Taxonomy" id="765440"/>
    <lineage>
        <taxon>Eukaryota</taxon>
        <taxon>Fungi</taxon>
        <taxon>Dikarya</taxon>
        <taxon>Basidiomycota</taxon>
        <taxon>Agaricomycotina</taxon>
        <taxon>Agaricomycetes</taxon>
        <taxon>Agaricomycetidae</taxon>
        <taxon>Atheliales</taxon>
        <taxon>Atheliaceae</taxon>
        <taxon>Piloderma</taxon>
    </lineage>
</organism>
<dbReference type="EMBL" id="KN832973">
    <property type="protein sequence ID" value="KIM90188.1"/>
    <property type="molecule type" value="Genomic_DNA"/>
</dbReference>
<name>A0A0C3BUI4_PILCF</name>
<evidence type="ECO:0000313" key="1">
    <source>
        <dbReference type="EMBL" id="KIM90188.1"/>
    </source>
</evidence>
<reference evidence="2" key="2">
    <citation type="submission" date="2015-01" db="EMBL/GenBank/DDBJ databases">
        <title>Evolutionary Origins and Diversification of the Mycorrhizal Mutualists.</title>
        <authorList>
            <consortium name="DOE Joint Genome Institute"/>
            <consortium name="Mycorrhizal Genomics Consortium"/>
            <person name="Kohler A."/>
            <person name="Kuo A."/>
            <person name="Nagy L.G."/>
            <person name="Floudas D."/>
            <person name="Copeland A."/>
            <person name="Barry K.W."/>
            <person name="Cichocki N."/>
            <person name="Veneault-Fourrey C."/>
            <person name="LaButti K."/>
            <person name="Lindquist E.A."/>
            <person name="Lipzen A."/>
            <person name="Lundell T."/>
            <person name="Morin E."/>
            <person name="Murat C."/>
            <person name="Riley R."/>
            <person name="Ohm R."/>
            <person name="Sun H."/>
            <person name="Tunlid A."/>
            <person name="Henrissat B."/>
            <person name="Grigoriev I.V."/>
            <person name="Hibbett D.S."/>
            <person name="Martin F."/>
        </authorList>
    </citation>
    <scope>NUCLEOTIDE SEQUENCE [LARGE SCALE GENOMIC DNA]</scope>
    <source>
        <strain evidence="2">F 1598</strain>
    </source>
</reference>
<protein>
    <submittedName>
        <fullName evidence="1">Uncharacterized protein</fullName>
    </submittedName>
</protein>
<dbReference type="HOGENOM" id="CLU_1129439_0_0_1"/>
<reference evidence="1 2" key="1">
    <citation type="submission" date="2014-04" db="EMBL/GenBank/DDBJ databases">
        <authorList>
            <consortium name="DOE Joint Genome Institute"/>
            <person name="Kuo A."/>
            <person name="Tarkka M."/>
            <person name="Buscot F."/>
            <person name="Kohler A."/>
            <person name="Nagy L.G."/>
            <person name="Floudas D."/>
            <person name="Copeland A."/>
            <person name="Barry K.W."/>
            <person name="Cichocki N."/>
            <person name="Veneault-Fourrey C."/>
            <person name="LaButti K."/>
            <person name="Lindquist E.A."/>
            <person name="Lipzen A."/>
            <person name="Lundell T."/>
            <person name="Morin E."/>
            <person name="Murat C."/>
            <person name="Sun H."/>
            <person name="Tunlid A."/>
            <person name="Henrissat B."/>
            <person name="Grigoriev I.V."/>
            <person name="Hibbett D.S."/>
            <person name="Martin F."/>
            <person name="Nordberg H.P."/>
            <person name="Cantor M.N."/>
            <person name="Hua S.X."/>
        </authorList>
    </citation>
    <scope>NUCLEOTIDE SEQUENCE [LARGE SCALE GENOMIC DNA]</scope>
    <source>
        <strain evidence="1 2">F 1598</strain>
    </source>
</reference>
<gene>
    <name evidence="1" type="ORF">PILCRDRAFT_174543</name>
</gene>
<dbReference type="OrthoDB" id="3327494at2759"/>
<dbReference type="InParanoid" id="A0A0C3BUI4"/>
<accession>A0A0C3BUI4</accession>
<proteinExistence type="predicted"/>
<sequence length="246" mass="27703">MVFCRSPNFCTAGDRENAPVFKTDETFIAGDIGNIFASVKQVYQYQIDEAELSRAASRHTAQQLRDACTEMESRADGGKLRPCLVLGNPVRPGVTSGIPKSPPVALFATFGNANIAKFPRGVRHHLVPIYTKDADLGKYEHLHTTPDWDGRSPQYIIAYEYIPSEHKVMEHFRSSRSATMPCGTHYSVEPQALTDFRHLCASRTRAWQRQPLAEKKRDAKALMKWRPPKEIKNWDARTFATAAPDV</sequence>